<feature type="compositionally biased region" description="Pro residues" evidence="1">
    <location>
        <begin position="337"/>
        <end position="348"/>
    </location>
</feature>
<proteinExistence type="predicted"/>
<protein>
    <submittedName>
        <fullName evidence="3">NERD domain-containing protein</fullName>
    </submittedName>
</protein>
<feature type="compositionally biased region" description="Low complexity" evidence="1">
    <location>
        <begin position="308"/>
        <end position="320"/>
    </location>
</feature>
<feature type="region of interest" description="Disordered" evidence="1">
    <location>
        <begin position="229"/>
        <end position="278"/>
    </location>
</feature>
<feature type="compositionally biased region" description="Basic and acidic residues" evidence="1">
    <location>
        <begin position="249"/>
        <end position="262"/>
    </location>
</feature>
<sequence length="370" mass="38557">MLIINGTRPKMSGAERAVLDWLQASGIPGVAISGSHIPDRSGRDSQEVDLVLLTPDTLVCIEVKGILKRGVNGTLACHVNPRWSLPGIDGDPVHVRDGDTNPLNQLADAMFNLKGVVSRCGLDVFVPGLVLVEPFGGRITLDKGSVPMPAGRDVLLGGDDTALTKWLHTAARQHPQNWTVERAHTLLSALDQADAVTRDALAAEGFPNPTPAAGADDDGVVVPLRPTAVIPQAPTGTTTPPRTAATTADRGDLGRSPEEQIHPRTAMHLASTTARRAADRSHRIRNVVLIGAATCLLTGGVGVLSHVSASQPSDEPASSEPAPPPAAGVDTSVPQAPAAPQPPAPAPKPSSGVLFPMDKTCFPFQSDCVR</sequence>
<dbReference type="InterPro" id="IPR011528">
    <property type="entry name" value="NERD"/>
</dbReference>
<dbReference type="Pfam" id="PF08378">
    <property type="entry name" value="NERD"/>
    <property type="match status" value="1"/>
</dbReference>
<feature type="region of interest" description="Disordered" evidence="1">
    <location>
        <begin position="307"/>
        <end position="356"/>
    </location>
</feature>
<dbReference type="Proteomes" id="UP000702209">
    <property type="component" value="Unassembled WGS sequence"/>
</dbReference>
<keyword evidence="4" id="KW-1185">Reference proteome</keyword>
<evidence type="ECO:0000313" key="3">
    <source>
        <dbReference type="EMBL" id="MBF6302259.1"/>
    </source>
</evidence>
<name>A0ABS0D0A9_9NOCA</name>
<feature type="domain" description="NERD" evidence="2">
    <location>
        <begin position="14"/>
        <end position="131"/>
    </location>
</feature>
<accession>A0ABS0D0A9</accession>
<evidence type="ECO:0000256" key="1">
    <source>
        <dbReference type="SAM" id="MobiDB-lite"/>
    </source>
</evidence>
<dbReference type="RefSeq" id="WP_195133449.1">
    <property type="nucleotide sequence ID" value="NZ_JADLQX010000040.1"/>
</dbReference>
<feature type="compositionally biased region" description="Low complexity" evidence="1">
    <location>
        <begin position="233"/>
        <end position="248"/>
    </location>
</feature>
<evidence type="ECO:0000259" key="2">
    <source>
        <dbReference type="Pfam" id="PF08378"/>
    </source>
</evidence>
<comment type="caution">
    <text evidence="3">The sequence shown here is derived from an EMBL/GenBank/DDBJ whole genome shotgun (WGS) entry which is preliminary data.</text>
</comment>
<gene>
    <name evidence="3" type="ORF">IU459_32670</name>
</gene>
<reference evidence="3 4" key="1">
    <citation type="submission" date="2020-10" db="EMBL/GenBank/DDBJ databases">
        <title>Identification of Nocardia species via Next-generation sequencing and recognition of intraspecies genetic diversity.</title>
        <authorList>
            <person name="Li P."/>
            <person name="Li P."/>
            <person name="Lu B."/>
        </authorList>
    </citation>
    <scope>NUCLEOTIDE SEQUENCE [LARGE SCALE GENOMIC DNA]</scope>
    <source>
        <strain evidence="3 4">BJ06-0157</strain>
    </source>
</reference>
<organism evidence="3 4">
    <name type="scientific">Nocardia amamiensis</name>
    <dbReference type="NCBI Taxonomy" id="404578"/>
    <lineage>
        <taxon>Bacteria</taxon>
        <taxon>Bacillati</taxon>
        <taxon>Actinomycetota</taxon>
        <taxon>Actinomycetes</taxon>
        <taxon>Mycobacteriales</taxon>
        <taxon>Nocardiaceae</taxon>
        <taxon>Nocardia</taxon>
    </lineage>
</organism>
<dbReference type="EMBL" id="JADLQX010000040">
    <property type="protein sequence ID" value="MBF6302259.1"/>
    <property type="molecule type" value="Genomic_DNA"/>
</dbReference>
<evidence type="ECO:0000313" key="4">
    <source>
        <dbReference type="Proteomes" id="UP000702209"/>
    </source>
</evidence>